<dbReference type="InterPro" id="IPR035983">
    <property type="entry name" value="Hect_E3_ubiquitin_ligase"/>
</dbReference>
<dbReference type="PANTHER" id="PTHR45700">
    <property type="entry name" value="UBIQUITIN-PROTEIN LIGASE E3C"/>
    <property type="match status" value="1"/>
</dbReference>
<protein>
    <recommendedName>
        <fullName evidence="2">HECT-type E3 ubiquitin transferase</fullName>
        <ecNumber evidence="2">2.3.2.26</ecNumber>
    </recommendedName>
</protein>
<feature type="active site" description="Glycyl thioester intermediate" evidence="5">
    <location>
        <position position="612"/>
    </location>
</feature>
<accession>A0ABR2YEN4</accession>
<evidence type="ECO:0000256" key="3">
    <source>
        <dbReference type="ARBA" id="ARBA00022679"/>
    </source>
</evidence>
<evidence type="ECO:0000313" key="8">
    <source>
        <dbReference type="Proteomes" id="UP001491310"/>
    </source>
</evidence>
<evidence type="ECO:0000256" key="1">
    <source>
        <dbReference type="ARBA" id="ARBA00000885"/>
    </source>
</evidence>
<dbReference type="Pfam" id="PF00632">
    <property type="entry name" value="HECT"/>
    <property type="match status" value="1"/>
</dbReference>
<dbReference type="SMART" id="SM00119">
    <property type="entry name" value="HECTc"/>
    <property type="match status" value="1"/>
</dbReference>
<dbReference type="EC" id="2.3.2.26" evidence="2"/>
<dbReference type="PROSITE" id="PS50237">
    <property type="entry name" value="HECT"/>
    <property type="match status" value="1"/>
</dbReference>
<name>A0ABR2YEN4_9CHLO</name>
<evidence type="ECO:0000313" key="7">
    <source>
        <dbReference type="EMBL" id="KAK9903911.1"/>
    </source>
</evidence>
<dbReference type="EMBL" id="JALJOT010000013">
    <property type="protein sequence ID" value="KAK9903911.1"/>
    <property type="molecule type" value="Genomic_DNA"/>
</dbReference>
<dbReference type="Gene3D" id="3.90.1750.10">
    <property type="entry name" value="Hect, E3 ligase catalytic domains"/>
    <property type="match status" value="1"/>
</dbReference>
<dbReference type="InterPro" id="IPR044611">
    <property type="entry name" value="E3A/B/C-like"/>
</dbReference>
<keyword evidence="4 5" id="KW-0833">Ubl conjugation pathway</keyword>
<proteinExistence type="predicted"/>
<comment type="catalytic activity">
    <reaction evidence="1">
        <text>S-ubiquitinyl-[E2 ubiquitin-conjugating enzyme]-L-cysteine + [acceptor protein]-L-lysine = [E2 ubiquitin-conjugating enzyme]-L-cysteine + N(6)-ubiquitinyl-[acceptor protein]-L-lysine.</text>
        <dbReference type="EC" id="2.3.2.26"/>
    </reaction>
</comment>
<reference evidence="7 8" key="1">
    <citation type="journal article" date="2024" name="Nat. Commun.">
        <title>Phylogenomics reveals the evolutionary origins of lichenization in chlorophyte algae.</title>
        <authorList>
            <person name="Puginier C."/>
            <person name="Libourel C."/>
            <person name="Otte J."/>
            <person name="Skaloud P."/>
            <person name="Haon M."/>
            <person name="Grisel S."/>
            <person name="Petersen M."/>
            <person name="Berrin J.G."/>
            <person name="Delaux P.M."/>
            <person name="Dal Grande F."/>
            <person name="Keller J."/>
        </authorList>
    </citation>
    <scope>NUCLEOTIDE SEQUENCE [LARGE SCALE GENOMIC DNA]</scope>
    <source>
        <strain evidence="7 8">SAG 216-7</strain>
    </source>
</reference>
<organism evidence="7 8">
    <name type="scientific">Coccomyxa subellipsoidea</name>
    <dbReference type="NCBI Taxonomy" id="248742"/>
    <lineage>
        <taxon>Eukaryota</taxon>
        <taxon>Viridiplantae</taxon>
        <taxon>Chlorophyta</taxon>
        <taxon>core chlorophytes</taxon>
        <taxon>Trebouxiophyceae</taxon>
        <taxon>Trebouxiophyceae incertae sedis</taxon>
        <taxon>Coccomyxaceae</taxon>
        <taxon>Coccomyxa</taxon>
    </lineage>
</organism>
<keyword evidence="3" id="KW-0808">Transferase</keyword>
<dbReference type="InterPro" id="IPR000569">
    <property type="entry name" value="HECT_dom"/>
</dbReference>
<sequence>MTTTNEGSSKPDFLDVKLDFKARVERLFLQLTQRKLSSNQAAAYSLQLASFQVDHLVDPADYPLELDFAKVDEVFNAIVRSENGGLLDAFVEGCRDIAEHLENAPPGPITVQAACALLQNPLLEDPEHDWMLTDLFEVILGWDKGMKKEFTAMLLSYPSERFQGLIQKAQQVVTLGILDDQLDSKLQTALQLMQLLFKVNLKSRHVPIAEFYNDAVNDEEYLAENLKKDYIAWSNGPSRATRPFSLCSYPFVYEPAAKATILGMSNFNTQMGEFHDALRESMSWGGGSAVPFLVLRVRRGDHLVHDTLLQIQNAGMAIRRPLKVQFIGEEGVDEGGVQKEFFQLLMRELFDANFGMFRMDPELRTFWFRASSLDLAMEFELVGLMLALAIYNNHILEVSFPMVVYKMLMGRDVGFEDLKDVHPDVYSSLKKLLAYQGDFSELGLVFQVEQEADFGEPNLVVDLIPKGGEVAVTAENRQQYVTAYVQHLLTKSVKRQSQAFCKGFKKLWSKDLVFKLFQPEELECLICGSTELDFAALESAVHYEDGFDGESPVVTWFWEVVHGFSEEQKKRLLFFVTGSDRVPIKGLASLQPPFVISRNGPSSNRLPTAHTCFNHLLLPAYNDKAILQNRLETAINNAEGFGLR</sequence>
<dbReference type="Gene3D" id="3.30.2410.10">
    <property type="entry name" value="Hect, E3 ligase catalytic domain"/>
    <property type="match status" value="1"/>
</dbReference>
<evidence type="ECO:0000259" key="6">
    <source>
        <dbReference type="PROSITE" id="PS50237"/>
    </source>
</evidence>
<keyword evidence="8" id="KW-1185">Reference proteome</keyword>
<evidence type="ECO:0000256" key="4">
    <source>
        <dbReference type="ARBA" id="ARBA00022786"/>
    </source>
</evidence>
<comment type="caution">
    <text evidence="7">The sequence shown here is derived from an EMBL/GenBank/DDBJ whole genome shotgun (WGS) entry which is preliminary data.</text>
</comment>
<evidence type="ECO:0000256" key="5">
    <source>
        <dbReference type="PROSITE-ProRule" id="PRU00104"/>
    </source>
</evidence>
<dbReference type="Gene3D" id="3.30.2160.10">
    <property type="entry name" value="Hect, E3 ligase catalytic domain"/>
    <property type="match status" value="1"/>
</dbReference>
<feature type="domain" description="HECT" evidence="6">
    <location>
        <begin position="318"/>
        <end position="644"/>
    </location>
</feature>
<dbReference type="Proteomes" id="UP001491310">
    <property type="component" value="Unassembled WGS sequence"/>
</dbReference>
<dbReference type="CDD" id="cd00078">
    <property type="entry name" value="HECTc"/>
    <property type="match status" value="1"/>
</dbReference>
<evidence type="ECO:0000256" key="2">
    <source>
        <dbReference type="ARBA" id="ARBA00012485"/>
    </source>
</evidence>
<dbReference type="SUPFAM" id="SSF56204">
    <property type="entry name" value="Hect, E3 ligase catalytic domain"/>
    <property type="match status" value="1"/>
</dbReference>
<gene>
    <name evidence="7" type="ORF">WJX75_000261</name>
</gene>
<dbReference type="PANTHER" id="PTHR45700:SF8">
    <property type="entry name" value="HECT-TYPE E3 UBIQUITIN TRANSFERASE"/>
    <property type="match status" value="1"/>
</dbReference>